<sequence length="331" mass="36177">MILRYERIGTLLPPPSDPDPDGAAAVQELMGGRYGEMSTFMNYTFQSFNYRNKQGTRPFYDLIANISAEEFGHIELVAMTINTMLTGASPTTDAHLGNGSGPGDPLRQNKGARNSQHYLFGGQGALPADSMGRPWTGDNVFSSGDLIEDLTHNFFLETGARSGKLRVYEMVDHPAARALTGYLLVRGGVHQVAYARALERLTGADLSKLFPTPRIPTEKIPECRPHLDRRSHVTLYRFSPSDYTEIAAVFNGPHPETGEELVVADGPPEGELPRDLPSQPAVFAPDYAPEEIMEIAQRLRRLAGLPARPTAEMASSDDRGAVARAVDKITP</sequence>
<feature type="binding site" evidence="2">
    <location>
        <position position="70"/>
    </location>
    <ligand>
        <name>Mn(2+)</name>
        <dbReference type="ChEBI" id="CHEBI:29035"/>
        <label>1</label>
    </ligand>
</feature>
<accession>A0A840IFB1</accession>
<feature type="binding site" evidence="2">
    <location>
        <position position="190"/>
    </location>
    <ligand>
        <name>Mn(2+)</name>
        <dbReference type="ChEBI" id="CHEBI:29035"/>
        <label>1</label>
    </ligand>
</feature>
<feature type="region of interest" description="Disordered" evidence="4">
    <location>
        <begin position="309"/>
        <end position="331"/>
    </location>
</feature>
<feature type="compositionally biased region" description="Basic and acidic residues" evidence="4">
    <location>
        <begin position="316"/>
        <end position="331"/>
    </location>
</feature>
<comment type="cofactor">
    <cofactor evidence="2">
        <name>Mn(2+)</name>
        <dbReference type="ChEBI" id="CHEBI:29035"/>
    </cofactor>
    <text evidence="2">Binds 2 manganese ions per subunit.</text>
</comment>
<name>A0A840IFB1_9ACTN</name>
<feature type="binding site" evidence="2">
    <location>
        <position position="157"/>
    </location>
    <ligand>
        <name>Mn(2+)</name>
        <dbReference type="ChEBI" id="CHEBI:29035"/>
        <label>1</label>
    </ligand>
</feature>
<dbReference type="InterPro" id="IPR009078">
    <property type="entry name" value="Ferritin-like_SF"/>
</dbReference>
<feature type="binding site" evidence="3">
    <location>
        <position position="61"/>
    </location>
    <ligand>
        <name>Ca(2+)</name>
        <dbReference type="ChEBI" id="CHEBI:29108"/>
    </ligand>
</feature>
<dbReference type="RefSeq" id="WP_183343266.1">
    <property type="nucleotide sequence ID" value="NZ_JACHNU010000004.1"/>
</dbReference>
<keyword evidence="3" id="KW-0106">Calcium</keyword>
<comment type="cofactor">
    <cofactor evidence="3">
        <name>Ca(2+)</name>
        <dbReference type="ChEBI" id="CHEBI:29108"/>
    </cofactor>
    <text evidence="3">Binds 1 Ca(2+) ion per subunit.</text>
</comment>
<comment type="similarity">
    <text evidence="1">Belongs to the manganese catalase family.</text>
</comment>
<keyword evidence="6" id="KW-1185">Reference proteome</keyword>
<dbReference type="SUPFAM" id="SSF47240">
    <property type="entry name" value="Ferritin-like"/>
    <property type="match status" value="1"/>
</dbReference>
<dbReference type="InterPro" id="IPR012347">
    <property type="entry name" value="Ferritin-like"/>
</dbReference>
<protein>
    <submittedName>
        <fullName evidence="5">Mn-containing catalase</fullName>
    </submittedName>
</protein>
<evidence type="ECO:0000256" key="4">
    <source>
        <dbReference type="SAM" id="MobiDB-lite"/>
    </source>
</evidence>
<evidence type="ECO:0000256" key="1">
    <source>
        <dbReference type="ARBA" id="ARBA00007644"/>
    </source>
</evidence>
<evidence type="ECO:0000256" key="2">
    <source>
        <dbReference type="PIRSR" id="PIRSR607760-1"/>
    </source>
</evidence>
<dbReference type="Gene3D" id="1.20.1260.10">
    <property type="match status" value="1"/>
</dbReference>
<feature type="region of interest" description="Disordered" evidence="4">
    <location>
        <begin position="92"/>
        <end position="111"/>
    </location>
</feature>
<feature type="binding site" evidence="2">
    <location>
        <position position="36"/>
    </location>
    <ligand>
        <name>Mn(2+)</name>
        <dbReference type="ChEBI" id="CHEBI:29035"/>
        <label>1</label>
    </ligand>
</feature>
<reference evidence="5 6" key="1">
    <citation type="submission" date="2020-08" db="EMBL/GenBank/DDBJ databases">
        <title>Genomic Encyclopedia of Archaeal and Bacterial Type Strains, Phase II (KMG-II): from individual species to whole genera.</title>
        <authorList>
            <person name="Goeker M."/>
        </authorList>
    </citation>
    <scope>NUCLEOTIDE SEQUENCE [LARGE SCALE GENOMIC DNA]</scope>
    <source>
        <strain evidence="5 6">DSM 23288</strain>
    </source>
</reference>
<comment type="caution">
    <text evidence="5">The sequence shown here is derived from an EMBL/GenBank/DDBJ whole genome shotgun (WGS) entry which is preliminary data.</text>
</comment>
<proteinExistence type="inferred from homology"/>
<evidence type="ECO:0000256" key="3">
    <source>
        <dbReference type="PIRSR" id="PIRSR607760-2"/>
    </source>
</evidence>
<keyword evidence="2" id="KW-0479">Metal-binding</keyword>
<dbReference type="GO" id="GO:0046872">
    <property type="term" value="F:metal ion binding"/>
    <property type="evidence" value="ECO:0007669"/>
    <property type="project" value="UniProtKB-KW"/>
</dbReference>
<evidence type="ECO:0000313" key="6">
    <source>
        <dbReference type="Proteomes" id="UP000585272"/>
    </source>
</evidence>
<dbReference type="Proteomes" id="UP000585272">
    <property type="component" value="Unassembled WGS sequence"/>
</dbReference>
<dbReference type="AlphaFoldDB" id="A0A840IFB1"/>
<feature type="binding site" evidence="3">
    <location>
        <position position="239"/>
    </location>
    <ligand>
        <name>Ca(2+)</name>
        <dbReference type="ChEBI" id="CHEBI:29108"/>
    </ligand>
</feature>
<gene>
    <name evidence="5" type="ORF">BDZ31_003137</name>
</gene>
<keyword evidence="2" id="KW-0464">Manganese</keyword>
<dbReference type="Pfam" id="PF05067">
    <property type="entry name" value="Mn_catalase"/>
    <property type="match status" value="1"/>
</dbReference>
<evidence type="ECO:0000313" key="5">
    <source>
        <dbReference type="EMBL" id="MBB4663542.1"/>
    </source>
</evidence>
<dbReference type="EMBL" id="JACHNU010000004">
    <property type="protein sequence ID" value="MBB4663542.1"/>
    <property type="molecule type" value="Genomic_DNA"/>
</dbReference>
<organism evidence="5 6">
    <name type="scientific">Conexibacter arvalis</name>
    <dbReference type="NCBI Taxonomy" id="912552"/>
    <lineage>
        <taxon>Bacteria</taxon>
        <taxon>Bacillati</taxon>
        <taxon>Actinomycetota</taxon>
        <taxon>Thermoleophilia</taxon>
        <taxon>Solirubrobacterales</taxon>
        <taxon>Conexibacteraceae</taxon>
        <taxon>Conexibacter</taxon>
    </lineage>
</organism>
<feature type="binding site" evidence="2">
    <location>
        <position position="73"/>
    </location>
    <ligand>
        <name>Mn(2+)</name>
        <dbReference type="ChEBI" id="CHEBI:29035"/>
        <label>1</label>
    </ligand>
</feature>
<dbReference type="InterPro" id="IPR007760">
    <property type="entry name" value="Mn_catalase"/>
</dbReference>